<sequence>MMARFDLSDEEWAAIRPHLPKQGRGPQRKDDRTVLNGIFYVLRTGVPWRDLPDRYGPRTTVYNRYVRWGERGIWQGIFDVLATECEDALIFIDSSIVKAHRAAAGSKGGSWRKVLDAHAAVAAARFTSP</sequence>
<dbReference type="PANTHER" id="PTHR46637">
    <property type="entry name" value="TIS1421-TRANSPOSASE PROTEIN A"/>
    <property type="match status" value="1"/>
</dbReference>
<dbReference type="OrthoDB" id="32553at2"/>
<dbReference type="InterPro" id="IPR052909">
    <property type="entry name" value="Transposase_6_like"/>
</dbReference>
<dbReference type="EMBL" id="CP028475">
    <property type="protein sequence ID" value="AVW90372.1"/>
    <property type="molecule type" value="Genomic_DNA"/>
</dbReference>
<dbReference type="PANTHER" id="PTHR46637:SF1">
    <property type="entry name" value="BLL5188 PROTEIN"/>
    <property type="match status" value="1"/>
</dbReference>
<organism evidence="2 3">
    <name type="scientific">Celeribacter baekdonensis</name>
    <dbReference type="NCBI Taxonomy" id="875171"/>
    <lineage>
        <taxon>Bacteria</taxon>
        <taxon>Pseudomonadati</taxon>
        <taxon>Pseudomonadota</taxon>
        <taxon>Alphaproteobacteria</taxon>
        <taxon>Rhodobacterales</taxon>
        <taxon>Roseobacteraceae</taxon>
        <taxon>Celeribacter</taxon>
    </lineage>
</organism>
<dbReference type="Proteomes" id="UP000241447">
    <property type="component" value="Chromosome"/>
</dbReference>
<dbReference type="KEGG" id="cbak:DA792_04110"/>
<accession>A0A2R4LZW5</accession>
<evidence type="ECO:0000313" key="2">
    <source>
        <dbReference type="EMBL" id="AVW90372.1"/>
    </source>
</evidence>
<dbReference type="InterPro" id="IPR025161">
    <property type="entry name" value="IS402-like_dom"/>
</dbReference>
<protein>
    <submittedName>
        <fullName evidence="2">IS5 family transposase</fullName>
    </submittedName>
</protein>
<feature type="domain" description="Insertion element IS402-like" evidence="1">
    <location>
        <begin position="7"/>
        <end position="78"/>
    </location>
</feature>
<name>A0A2R4LZW5_9RHOB</name>
<proteinExistence type="predicted"/>
<evidence type="ECO:0000259" key="1">
    <source>
        <dbReference type="Pfam" id="PF13340"/>
    </source>
</evidence>
<reference evidence="2 3" key="1">
    <citation type="submission" date="2018-03" db="EMBL/GenBank/DDBJ databases">
        <title>The Complete Genome of Celeribacter baekdonensis strain LH4, a Thiosulfate-Oxidizing Alphaproteobacterium Isolated from Gulf of Mexico Continental Slope Sediments.</title>
        <authorList>
            <person name="Flood B.E."/>
            <person name="Bailey J.V."/>
            <person name="Leprich D."/>
        </authorList>
    </citation>
    <scope>NUCLEOTIDE SEQUENCE [LARGE SCALE GENOMIC DNA]</scope>
    <source>
        <strain evidence="2 3">LH4</strain>
    </source>
</reference>
<dbReference type="AlphaFoldDB" id="A0A2R4LZW5"/>
<dbReference type="Pfam" id="PF13340">
    <property type="entry name" value="DUF4096"/>
    <property type="match status" value="1"/>
</dbReference>
<dbReference type="NCBIfam" id="NF033580">
    <property type="entry name" value="transpos_IS5_3"/>
    <property type="match status" value="1"/>
</dbReference>
<evidence type="ECO:0000313" key="3">
    <source>
        <dbReference type="Proteomes" id="UP000241447"/>
    </source>
</evidence>
<gene>
    <name evidence="2" type="ORF">DA792_04110</name>
</gene>